<comment type="caution">
    <text evidence="1">The sequence shown here is derived from an EMBL/GenBank/DDBJ whole genome shotgun (WGS) entry which is preliminary data.</text>
</comment>
<evidence type="ECO:0000313" key="1">
    <source>
        <dbReference type="EMBL" id="KAK7278299.1"/>
    </source>
</evidence>
<sequence length="115" mass="12642">MDITVLRRVGFITDAIGTHSSELKVFGELLFDSQHLLMVTIAAALLEIGYEIQVFSLSEGPGHNVWKNIRVPTTVIRTCDKPDNTVDWLNSVTIPAMCCPSGFSTTNDPMLFSAI</sequence>
<gene>
    <name evidence="1" type="ORF">RJT34_23325</name>
</gene>
<organism evidence="1 2">
    <name type="scientific">Clitoria ternatea</name>
    <name type="common">Butterfly pea</name>
    <dbReference type="NCBI Taxonomy" id="43366"/>
    <lineage>
        <taxon>Eukaryota</taxon>
        <taxon>Viridiplantae</taxon>
        <taxon>Streptophyta</taxon>
        <taxon>Embryophyta</taxon>
        <taxon>Tracheophyta</taxon>
        <taxon>Spermatophyta</taxon>
        <taxon>Magnoliopsida</taxon>
        <taxon>eudicotyledons</taxon>
        <taxon>Gunneridae</taxon>
        <taxon>Pentapetalae</taxon>
        <taxon>rosids</taxon>
        <taxon>fabids</taxon>
        <taxon>Fabales</taxon>
        <taxon>Fabaceae</taxon>
        <taxon>Papilionoideae</taxon>
        <taxon>50 kb inversion clade</taxon>
        <taxon>NPAAA clade</taxon>
        <taxon>indigoferoid/millettioid clade</taxon>
        <taxon>Phaseoleae</taxon>
        <taxon>Clitoria</taxon>
    </lineage>
</organism>
<name>A0AAN9FMC4_CLITE</name>
<dbReference type="EMBL" id="JAYKXN010000006">
    <property type="protein sequence ID" value="KAK7278299.1"/>
    <property type="molecule type" value="Genomic_DNA"/>
</dbReference>
<dbReference type="AlphaFoldDB" id="A0AAN9FMC4"/>
<keyword evidence="2" id="KW-1185">Reference proteome</keyword>
<dbReference type="PANTHER" id="PTHR46635">
    <property type="entry name" value="GLYCOSYL TRANSFERASE FAMILY 1 PROTEIN"/>
    <property type="match status" value="1"/>
</dbReference>
<dbReference type="PANTHER" id="PTHR46635:SF1">
    <property type="entry name" value="GLYCOSYL TRANSFERASE FAMILY 1 PROTEIN"/>
    <property type="match status" value="1"/>
</dbReference>
<proteinExistence type="predicted"/>
<accession>A0AAN9FMC4</accession>
<dbReference type="Proteomes" id="UP001359559">
    <property type="component" value="Unassembled WGS sequence"/>
</dbReference>
<reference evidence="1 2" key="1">
    <citation type="submission" date="2024-01" db="EMBL/GenBank/DDBJ databases">
        <title>The genomes of 5 underutilized Papilionoideae crops provide insights into root nodulation and disease resistance.</title>
        <authorList>
            <person name="Yuan L."/>
        </authorList>
    </citation>
    <scope>NUCLEOTIDE SEQUENCE [LARGE SCALE GENOMIC DNA]</scope>
    <source>
        <strain evidence="1">LY-2023</strain>
        <tissue evidence="1">Leaf</tissue>
    </source>
</reference>
<evidence type="ECO:0000313" key="2">
    <source>
        <dbReference type="Proteomes" id="UP001359559"/>
    </source>
</evidence>
<protein>
    <submittedName>
        <fullName evidence="1">Uncharacterized protein</fullName>
    </submittedName>
</protein>